<keyword evidence="1" id="KW-0808">Transferase</keyword>
<evidence type="ECO:0000313" key="1">
    <source>
        <dbReference type="EMBL" id="PLM50130.1"/>
    </source>
</evidence>
<comment type="caution">
    <text evidence="1">The sequence shown here is derived from an EMBL/GenBank/DDBJ whole genome shotgun (WGS) entry which is preliminary data.</text>
</comment>
<dbReference type="Gene3D" id="3.90.550.10">
    <property type="entry name" value="Spore Coat Polysaccharide Biosynthesis Protein SpsA, Chain A"/>
    <property type="match status" value="1"/>
</dbReference>
<dbReference type="GO" id="GO:0016740">
    <property type="term" value="F:transferase activity"/>
    <property type="evidence" value="ECO:0007669"/>
    <property type="project" value="UniProtKB-KW"/>
</dbReference>
<feature type="non-terminal residue" evidence="1">
    <location>
        <position position="32"/>
    </location>
</feature>
<dbReference type="Proteomes" id="UP000234661">
    <property type="component" value="Unassembled WGS sequence"/>
</dbReference>
<dbReference type="AlphaFoldDB" id="A0A2J4YH38"/>
<dbReference type="InterPro" id="IPR029044">
    <property type="entry name" value="Nucleotide-diphossugar_trans"/>
</dbReference>
<accession>A0A2J4YH38</accession>
<reference evidence="1 2" key="1">
    <citation type="submission" date="2017-11" db="EMBL/GenBank/DDBJ databases">
        <authorList>
            <person name="Han C.G."/>
        </authorList>
    </citation>
    <scope>NUCLEOTIDE SEQUENCE [LARGE SCALE GENOMIC DNA]</scope>
    <source>
        <strain evidence="1 2">A2</strain>
    </source>
</reference>
<organism evidence="1 2">
    <name type="scientific">Klebsiella michiganensis</name>
    <dbReference type="NCBI Taxonomy" id="1134687"/>
    <lineage>
        <taxon>Bacteria</taxon>
        <taxon>Pseudomonadati</taxon>
        <taxon>Pseudomonadota</taxon>
        <taxon>Gammaproteobacteria</taxon>
        <taxon>Enterobacterales</taxon>
        <taxon>Enterobacteriaceae</taxon>
        <taxon>Klebsiella/Raoultella group</taxon>
        <taxon>Klebsiella</taxon>
    </lineage>
</organism>
<dbReference type="SUPFAM" id="SSF53448">
    <property type="entry name" value="Nucleotide-diphospho-sugar transferases"/>
    <property type="match status" value="1"/>
</dbReference>
<proteinExistence type="predicted"/>
<protein>
    <submittedName>
        <fullName evidence="1">Glycosyltransferase</fullName>
    </submittedName>
</protein>
<reference evidence="1 2" key="2">
    <citation type="submission" date="2018-01" db="EMBL/GenBank/DDBJ databases">
        <title>Genomic study of Klebsiella pneumoniae.</title>
        <authorList>
            <person name="Yang Y."/>
            <person name="Bicalho R."/>
        </authorList>
    </citation>
    <scope>NUCLEOTIDE SEQUENCE [LARGE SCALE GENOMIC DNA]</scope>
    <source>
        <strain evidence="1 2">A2</strain>
    </source>
</reference>
<gene>
    <name evidence="1" type="ORF">CWM85_32145</name>
</gene>
<evidence type="ECO:0000313" key="2">
    <source>
        <dbReference type="Proteomes" id="UP000234661"/>
    </source>
</evidence>
<sequence>MFSYPPVKKVSVVIPVYNEQESLPELIRRTDT</sequence>
<dbReference type="EMBL" id="PIET01001558">
    <property type="protein sequence ID" value="PLM50130.1"/>
    <property type="molecule type" value="Genomic_DNA"/>
</dbReference>
<name>A0A2J4YH38_9ENTR</name>